<evidence type="ECO:0000256" key="1">
    <source>
        <dbReference type="ARBA" id="ARBA00000085"/>
    </source>
</evidence>
<sequence length="504" mass="53203">MSSSRRANQTLKRQLVVRITLIVTVVCILLSACSALLVSRILTTKLDQQLLYAINATENRPQGPDAQNRFDPTDGGGLRLGGLPVGSISLAISSSGVVRSSIIWEYGSTIPDAGQLEVLLDLPRDGIVRSVRIEGLGRYQAVAVTSTGSTGTTTMAVAAPTAANDAIVASMLWIELGLIILAAAAAAGISTVVVKNSLRPLTRLADTATQVAALPLESGEVAIDVRVPRSQAAEQSEVGRVSAAFNSMLDNVETSLQARQASETKVRQFVADASHELRNPLASIRGYAELTRRGREELPADTVFALGRIESESQRMSRLVEQMLLLARLDNDPAAARDQVDLSEVTLNAVSDARAAGPDHHWRVQVPDEPVMISGDAGQVQQVMVNLLGNARKHTPAGTTVTTSVSADDGWARIEVADNGPGIPPALTGQIFERFTKADAARAHDAEGSTGLGLAIVAAVATAHGGRVEVESRPATETEPGYSRFIVRLPLTTTAEPSDSQPTA</sequence>
<dbReference type="Pfam" id="PF00672">
    <property type="entry name" value="HAMP"/>
    <property type="match status" value="1"/>
</dbReference>
<keyword evidence="6" id="KW-0808">Transferase</keyword>
<dbReference type="PROSITE" id="PS50109">
    <property type="entry name" value="HIS_KIN"/>
    <property type="match status" value="1"/>
</dbReference>
<dbReference type="InterPro" id="IPR003594">
    <property type="entry name" value="HATPase_dom"/>
</dbReference>
<dbReference type="InterPro" id="IPR004358">
    <property type="entry name" value="Sig_transdc_His_kin-like_C"/>
</dbReference>
<evidence type="ECO:0000256" key="9">
    <source>
        <dbReference type="ARBA" id="ARBA00022989"/>
    </source>
</evidence>
<feature type="domain" description="HAMP" evidence="14">
    <location>
        <begin position="195"/>
        <end position="257"/>
    </location>
</feature>
<keyword evidence="5" id="KW-0597">Phosphoprotein</keyword>
<evidence type="ECO:0000313" key="16">
    <source>
        <dbReference type="Proteomes" id="UP001431656"/>
    </source>
</evidence>
<name>A0AAN0KDG9_9ACTN</name>
<dbReference type="CDD" id="cd06225">
    <property type="entry name" value="HAMP"/>
    <property type="match status" value="1"/>
</dbReference>
<evidence type="ECO:0000256" key="2">
    <source>
        <dbReference type="ARBA" id="ARBA00001968"/>
    </source>
</evidence>
<dbReference type="GO" id="GO:0000155">
    <property type="term" value="F:phosphorelay sensor kinase activity"/>
    <property type="evidence" value="ECO:0007669"/>
    <property type="project" value="InterPro"/>
</dbReference>
<evidence type="ECO:0000259" key="13">
    <source>
        <dbReference type="PROSITE" id="PS50109"/>
    </source>
</evidence>
<dbReference type="InterPro" id="IPR005467">
    <property type="entry name" value="His_kinase_dom"/>
</dbReference>
<dbReference type="Pfam" id="PF00512">
    <property type="entry name" value="HisKA"/>
    <property type="match status" value="1"/>
</dbReference>
<evidence type="ECO:0000256" key="3">
    <source>
        <dbReference type="ARBA" id="ARBA00004236"/>
    </source>
</evidence>
<evidence type="ECO:0000256" key="10">
    <source>
        <dbReference type="ARBA" id="ARBA00023012"/>
    </source>
</evidence>
<dbReference type="SUPFAM" id="SSF55874">
    <property type="entry name" value="ATPase domain of HSP90 chaperone/DNA topoisomerase II/histidine kinase"/>
    <property type="match status" value="1"/>
</dbReference>
<comment type="catalytic activity">
    <reaction evidence="1">
        <text>ATP + protein L-histidine = ADP + protein N-phospho-L-histidine.</text>
        <dbReference type="EC" id="2.7.13.3"/>
    </reaction>
</comment>
<dbReference type="SUPFAM" id="SSF47384">
    <property type="entry name" value="Homodimeric domain of signal transducing histidine kinase"/>
    <property type="match status" value="1"/>
</dbReference>
<dbReference type="AlphaFoldDB" id="A0AAN0KDG9"/>
<evidence type="ECO:0000256" key="6">
    <source>
        <dbReference type="ARBA" id="ARBA00022679"/>
    </source>
</evidence>
<keyword evidence="9 12" id="KW-1133">Transmembrane helix</keyword>
<dbReference type="GO" id="GO:0005509">
    <property type="term" value="F:calcium ion binding"/>
    <property type="evidence" value="ECO:0007669"/>
    <property type="project" value="UniProtKB-ARBA"/>
</dbReference>
<dbReference type="SMART" id="SM00388">
    <property type="entry name" value="HisKA"/>
    <property type="match status" value="1"/>
</dbReference>
<feature type="transmembrane region" description="Helical" evidence="12">
    <location>
        <begin position="172"/>
        <end position="194"/>
    </location>
</feature>
<dbReference type="SMART" id="SM00387">
    <property type="entry name" value="HATPase_c"/>
    <property type="match status" value="1"/>
</dbReference>
<organism evidence="15 16">
    <name type="scientific">Brooklawnia propionicigenes</name>
    <dbReference type="NCBI Taxonomy" id="3041175"/>
    <lineage>
        <taxon>Bacteria</taxon>
        <taxon>Bacillati</taxon>
        <taxon>Actinomycetota</taxon>
        <taxon>Actinomycetes</taxon>
        <taxon>Propionibacteriales</taxon>
        <taxon>Propionibacteriaceae</taxon>
        <taxon>Brooklawnia</taxon>
    </lineage>
</organism>
<evidence type="ECO:0000256" key="7">
    <source>
        <dbReference type="ARBA" id="ARBA00022692"/>
    </source>
</evidence>
<evidence type="ECO:0000256" key="5">
    <source>
        <dbReference type="ARBA" id="ARBA00022553"/>
    </source>
</evidence>
<dbReference type="EC" id="2.7.13.3" evidence="4"/>
<dbReference type="PANTHER" id="PTHR45436:SF5">
    <property type="entry name" value="SENSOR HISTIDINE KINASE TRCS"/>
    <property type="match status" value="1"/>
</dbReference>
<keyword evidence="10" id="KW-0902">Two-component regulatory system</keyword>
<evidence type="ECO:0000256" key="11">
    <source>
        <dbReference type="ARBA" id="ARBA00023136"/>
    </source>
</evidence>
<keyword evidence="16" id="KW-1185">Reference proteome</keyword>
<reference evidence="15" key="1">
    <citation type="journal article" date="2024" name="Int. J. Syst. Evol. Microbiol.">
        <title>Brooklawnia propionicigenes sp. nov., a facultatively anaerobic, propionate-producing bacterium isolated from a methanogenic reactor treating waste from cattle farms.</title>
        <authorList>
            <person name="Akita Y."/>
            <person name="Ueki A."/>
            <person name="Tonouchi A."/>
            <person name="Sugawara Y."/>
            <person name="Honma S."/>
            <person name="Kaku N."/>
            <person name="Ueki K."/>
        </authorList>
    </citation>
    <scope>NUCLEOTIDE SEQUENCE</scope>
    <source>
        <strain evidence="15">SH051</strain>
    </source>
</reference>
<dbReference type="RefSeq" id="WP_286268219.1">
    <property type="nucleotide sequence ID" value="NZ_AP028056.1"/>
</dbReference>
<comment type="subcellular location">
    <subcellularLocation>
        <location evidence="3">Cell membrane</location>
    </subcellularLocation>
</comment>
<dbReference type="GO" id="GO:0005886">
    <property type="term" value="C:plasma membrane"/>
    <property type="evidence" value="ECO:0007669"/>
    <property type="project" value="UniProtKB-SubCell"/>
</dbReference>
<gene>
    <name evidence="15" type="ORF">brsh051_11750</name>
</gene>
<dbReference type="InterPro" id="IPR036890">
    <property type="entry name" value="HATPase_C_sf"/>
</dbReference>
<dbReference type="PRINTS" id="PR00344">
    <property type="entry name" value="BCTRLSENSOR"/>
</dbReference>
<evidence type="ECO:0000256" key="12">
    <source>
        <dbReference type="SAM" id="Phobius"/>
    </source>
</evidence>
<evidence type="ECO:0000313" key="15">
    <source>
        <dbReference type="EMBL" id="BEH01894.1"/>
    </source>
</evidence>
<dbReference type="InterPro" id="IPR003661">
    <property type="entry name" value="HisK_dim/P_dom"/>
</dbReference>
<evidence type="ECO:0000259" key="14">
    <source>
        <dbReference type="PROSITE" id="PS50885"/>
    </source>
</evidence>
<dbReference type="SMART" id="SM00304">
    <property type="entry name" value="HAMP"/>
    <property type="match status" value="1"/>
</dbReference>
<dbReference type="InterPro" id="IPR036097">
    <property type="entry name" value="HisK_dim/P_sf"/>
</dbReference>
<dbReference type="Gene3D" id="6.10.340.10">
    <property type="match status" value="1"/>
</dbReference>
<dbReference type="Gene3D" id="3.30.565.10">
    <property type="entry name" value="Histidine kinase-like ATPase, C-terminal domain"/>
    <property type="match status" value="1"/>
</dbReference>
<dbReference type="FunFam" id="3.30.565.10:FF:000006">
    <property type="entry name" value="Sensor histidine kinase WalK"/>
    <property type="match status" value="1"/>
</dbReference>
<dbReference type="InterPro" id="IPR050428">
    <property type="entry name" value="TCS_sensor_his_kinase"/>
</dbReference>
<dbReference type="Pfam" id="PF02518">
    <property type="entry name" value="HATPase_c"/>
    <property type="match status" value="1"/>
</dbReference>
<keyword evidence="7 12" id="KW-0812">Transmembrane</keyword>
<dbReference type="PANTHER" id="PTHR45436">
    <property type="entry name" value="SENSOR HISTIDINE KINASE YKOH"/>
    <property type="match status" value="1"/>
</dbReference>
<dbReference type="Gene3D" id="1.10.287.130">
    <property type="match status" value="1"/>
</dbReference>
<dbReference type="FunFam" id="1.10.287.130:FF:000001">
    <property type="entry name" value="Two-component sensor histidine kinase"/>
    <property type="match status" value="1"/>
</dbReference>
<evidence type="ECO:0000256" key="4">
    <source>
        <dbReference type="ARBA" id="ARBA00012438"/>
    </source>
</evidence>
<comment type="cofactor">
    <cofactor evidence="2">
        <name>a divalent metal cation</name>
        <dbReference type="ChEBI" id="CHEBI:60240"/>
    </cofactor>
</comment>
<proteinExistence type="predicted"/>
<dbReference type="PROSITE" id="PS51257">
    <property type="entry name" value="PROKAR_LIPOPROTEIN"/>
    <property type="match status" value="1"/>
</dbReference>
<keyword evidence="11 12" id="KW-0472">Membrane</keyword>
<dbReference type="InterPro" id="IPR003660">
    <property type="entry name" value="HAMP_dom"/>
</dbReference>
<accession>A0AAN0KDG9</accession>
<keyword evidence="8 15" id="KW-0418">Kinase</keyword>
<feature type="domain" description="Histidine kinase" evidence="13">
    <location>
        <begin position="272"/>
        <end position="493"/>
    </location>
</feature>
<feature type="transmembrane region" description="Helical" evidence="12">
    <location>
        <begin position="21"/>
        <end position="42"/>
    </location>
</feature>
<dbReference type="CDD" id="cd00082">
    <property type="entry name" value="HisKA"/>
    <property type="match status" value="1"/>
</dbReference>
<dbReference type="PROSITE" id="PS50885">
    <property type="entry name" value="HAMP"/>
    <property type="match status" value="1"/>
</dbReference>
<evidence type="ECO:0000256" key="8">
    <source>
        <dbReference type="ARBA" id="ARBA00022777"/>
    </source>
</evidence>
<dbReference type="KEGG" id="broo:brsh051_11750"/>
<dbReference type="CDD" id="cd00075">
    <property type="entry name" value="HATPase"/>
    <property type="match status" value="1"/>
</dbReference>
<dbReference type="EMBL" id="AP028056">
    <property type="protein sequence ID" value="BEH01894.1"/>
    <property type="molecule type" value="Genomic_DNA"/>
</dbReference>
<dbReference type="Proteomes" id="UP001431656">
    <property type="component" value="Chromosome"/>
</dbReference>
<protein>
    <recommendedName>
        <fullName evidence="4">histidine kinase</fullName>
        <ecNumber evidence="4">2.7.13.3</ecNumber>
    </recommendedName>
</protein>